<organism evidence="1">
    <name type="scientific">marine sediment metagenome</name>
    <dbReference type="NCBI Taxonomy" id="412755"/>
    <lineage>
        <taxon>unclassified sequences</taxon>
        <taxon>metagenomes</taxon>
        <taxon>ecological metagenomes</taxon>
    </lineage>
</organism>
<dbReference type="AlphaFoldDB" id="A0A0F9R0E5"/>
<proteinExistence type="predicted"/>
<evidence type="ECO:0008006" key="2">
    <source>
        <dbReference type="Google" id="ProtNLM"/>
    </source>
</evidence>
<name>A0A0F9R0E5_9ZZZZ</name>
<comment type="caution">
    <text evidence="1">The sequence shown here is derived from an EMBL/GenBank/DDBJ whole genome shotgun (WGS) entry which is preliminary data.</text>
</comment>
<dbReference type="EMBL" id="LAZR01001567">
    <property type="protein sequence ID" value="KKN42637.1"/>
    <property type="molecule type" value="Genomic_DNA"/>
</dbReference>
<accession>A0A0F9R0E5</accession>
<protein>
    <recommendedName>
        <fullName evidence="2">DUF4139 domain-containing protein</fullName>
    </recommendedName>
</protein>
<sequence>MKADIPTRKKIKLNWFKSTCDFNIERKINIEYNANSVTYNKQNWDVIVKYILIKEGDPKDIPPNSPMTIYKNGLPFLFLTTSGTVGNKIISEEMIDDDLSVDDDIVQLTEGEPKITFEDAIKPKEHIEVRTRYDKIIRKINLENKLNNEIELIMNFKQTKDVSFVKSEPTPSETEVPNYQYNIKIPSEGNVKVTLELQAKIITRVTKLKSQFLKGTN</sequence>
<reference evidence="1" key="1">
    <citation type="journal article" date="2015" name="Nature">
        <title>Complex archaea that bridge the gap between prokaryotes and eukaryotes.</title>
        <authorList>
            <person name="Spang A."/>
            <person name="Saw J.H."/>
            <person name="Jorgensen S.L."/>
            <person name="Zaremba-Niedzwiedzka K."/>
            <person name="Martijn J."/>
            <person name="Lind A.E."/>
            <person name="van Eijk R."/>
            <person name="Schleper C."/>
            <person name="Guy L."/>
            <person name="Ettema T.J."/>
        </authorList>
    </citation>
    <scope>NUCLEOTIDE SEQUENCE</scope>
</reference>
<evidence type="ECO:0000313" key="1">
    <source>
        <dbReference type="EMBL" id="KKN42637.1"/>
    </source>
</evidence>
<gene>
    <name evidence="1" type="ORF">LCGC14_0711280</name>
</gene>